<sequence>MGPTPHSEAVAIACENKAVPSESQGRYNATGLLVVDYSTGHSFNKDDHDGSASTTAFNAVRDASRYGGIGTIRSPDSKLITVGRYGTDGIRLLDSVGTKDYDLKGLQFEEYAVLGPGDGRYGRAKDISGTLGSTVRHLPDDKAADLRELLAELEAEGRMRRPVR</sequence>
<dbReference type="Proteomes" id="UP001596274">
    <property type="component" value="Unassembled WGS sequence"/>
</dbReference>
<keyword evidence="2" id="KW-1185">Reference proteome</keyword>
<protein>
    <submittedName>
        <fullName evidence="1">Uncharacterized protein</fullName>
    </submittedName>
</protein>
<evidence type="ECO:0000313" key="2">
    <source>
        <dbReference type="Proteomes" id="UP001596274"/>
    </source>
</evidence>
<organism evidence="1 2">
    <name type="scientific">Halorubrum pallidum</name>
    <dbReference type="NCBI Taxonomy" id="1526114"/>
    <lineage>
        <taxon>Archaea</taxon>
        <taxon>Methanobacteriati</taxon>
        <taxon>Methanobacteriota</taxon>
        <taxon>Stenosarchaea group</taxon>
        <taxon>Halobacteria</taxon>
        <taxon>Halobacteriales</taxon>
        <taxon>Haloferacaceae</taxon>
        <taxon>Halorubrum</taxon>
    </lineage>
</organism>
<dbReference type="EMBL" id="JBHSWT010000419">
    <property type="protein sequence ID" value="MFC6771561.1"/>
    <property type="molecule type" value="Genomic_DNA"/>
</dbReference>
<reference evidence="1 2" key="1">
    <citation type="journal article" date="2019" name="Int. J. Syst. Evol. Microbiol.">
        <title>The Global Catalogue of Microorganisms (GCM) 10K type strain sequencing project: providing services to taxonomists for standard genome sequencing and annotation.</title>
        <authorList>
            <consortium name="The Broad Institute Genomics Platform"/>
            <consortium name="The Broad Institute Genome Sequencing Center for Infectious Disease"/>
            <person name="Wu L."/>
            <person name="Ma J."/>
        </authorList>
    </citation>
    <scope>NUCLEOTIDE SEQUENCE [LARGE SCALE GENOMIC DNA]</scope>
    <source>
        <strain evidence="1 2">PJ61</strain>
    </source>
</reference>
<name>A0ABD5T5T7_9EURY</name>
<accession>A0ABD5T5T7</accession>
<proteinExistence type="predicted"/>
<evidence type="ECO:0000313" key="1">
    <source>
        <dbReference type="EMBL" id="MFC6771561.1"/>
    </source>
</evidence>
<gene>
    <name evidence="1" type="ORF">ACFQDD_08545</name>
</gene>
<comment type="caution">
    <text evidence="1">The sequence shown here is derived from an EMBL/GenBank/DDBJ whole genome shotgun (WGS) entry which is preliminary data.</text>
</comment>
<dbReference type="AlphaFoldDB" id="A0ABD5T5T7"/>